<dbReference type="Gene3D" id="1.25.40.470">
    <property type="match status" value="2"/>
</dbReference>
<evidence type="ECO:0000256" key="7">
    <source>
        <dbReference type="ARBA" id="ARBA00023273"/>
    </source>
</evidence>
<comment type="subcellular location">
    <subcellularLocation>
        <location evidence="1">Cell projection</location>
        <location evidence="1">Cilium</location>
    </subcellularLocation>
</comment>
<dbReference type="EMBL" id="ABEU02000021">
    <property type="protein sequence ID" value="PNR31769.1"/>
    <property type="molecule type" value="Genomic_DNA"/>
</dbReference>
<reference evidence="10 12" key="2">
    <citation type="journal article" date="2018" name="Plant J.">
        <title>The Physcomitrella patens chromosome-scale assembly reveals moss genome structure and evolution.</title>
        <authorList>
            <person name="Lang D."/>
            <person name="Ullrich K.K."/>
            <person name="Murat F."/>
            <person name="Fuchs J."/>
            <person name="Jenkins J."/>
            <person name="Haas F.B."/>
            <person name="Piednoel M."/>
            <person name="Gundlach H."/>
            <person name="Van Bel M."/>
            <person name="Meyberg R."/>
            <person name="Vives C."/>
            <person name="Morata J."/>
            <person name="Symeonidi A."/>
            <person name="Hiss M."/>
            <person name="Muchero W."/>
            <person name="Kamisugi Y."/>
            <person name="Saleh O."/>
            <person name="Blanc G."/>
            <person name="Decker E.L."/>
            <person name="van Gessel N."/>
            <person name="Grimwood J."/>
            <person name="Hayes R.D."/>
            <person name="Graham S.W."/>
            <person name="Gunter L.E."/>
            <person name="McDaniel S.F."/>
            <person name="Hoernstein S.N.W."/>
            <person name="Larsson A."/>
            <person name="Li F.W."/>
            <person name="Perroud P.F."/>
            <person name="Phillips J."/>
            <person name="Ranjan P."/>
            <person name="Rokshar D.S."/>
            <person name="Rothfels C.J."/>
            <person name="Schneider L."/>
            <person name="Shu S."/>
            <person name="Stevenson D.W."/>
            <person name="Thummler F."/>
            <person name="Tillich M."/>
            <person name="Villarreal Aguilar J.C."/>
            <person name="Widiez T."/>
            <person name="Wong G.K."/>
            <person name="Wymore A."/>
            <person name="Zhang Y."/>
            <person name="Zimmer A.D."/>
            <person name="Quatrano R.S."/>
            <person name="Mayer K.F.X."/>
            <person name="Goodstein D."/>
            <person name="Casacuberta J.M."/>
            <person name="Vandepoele K."/>
            <person name="Reski R."/>
            <person name="Cuming A.C."/>
            <person name="Tuskan G.A."/>
            <person name="Maumus F."/>
            <person name="Salse J."/>
            <person name="Schmutz J."/>
            <person name="Rensing S.A."/>
        </authorList>
    </citation>
    <scope>NUCLEOTIDE SEQUENCE [LARGE SCALE GENOMIC DNA]</scope>
    <source>
        <strain evidence="11 12">cv. Gransden 2004</strain>
    </source>
</reference>
<name>A0A2K1IR65_PHYPA</name>
<dbReference type="FunFam" id="1.25.40.470:FF:000008">
    <property type="entry name" value="Intraflagellar transport protein 172 homolog"/>
    <property type="match status" value="1"/>
</dbReference>
<proteinExistence type="inferred from homology"/>
<dbReference type="GO" id="GO:0005930">
    <property type="term" value="C:axoneme"/>
    <property type="evidence" value="ECO:0000318"/>
    <property type="project" value="GO_Central"/>
</dbReference>
<dbReference type="SMART" id="SM00320">
    <property type="entry name" value="WD40"/>
    <property type="match status" value="4"/>
</dbReference>
<dbReference type="SUPFAM" id="SSF50969">
    <property type="entry name" value="YVTN repeat-like/Quinoprotein amine dehydrogenase"/>
    <property type="match status" value="1"/>
</dbReference>
<reference evidence="10 12" key="1">
    <citation type="journal article" date="2008" name="Science">
        <title>The Physcomitrella genome reveals evolutionary insights into the conquest of land by plants.</title>
        <authorList>
            <person name="Rensing S."/>
            <person name="Lang D."/>
            <person name="Zimmer A."/>
            <person name="Terry A."/>
            <person name="Salamov A."/>
            <person name="Shapiro H."/>
            <person name="Nishiyama T."/>
            <person name="Perroud P.-F."/>
            <person name="Lindquist E."/>
            <person name="Kamisugi Y."/>
            <person name="Tanahashi T."/>
            <person name="Sakakibara K."/>
            <person name="Fujita T."/>
            <person name="Oishi K."/>
            <person name="Shin-I T."/>
            <person name="Kuroki Y."/>
            <person name="Toyoda A."/>
            <person name="Suzuki Y."/>
            <person name="Hashimoto A."/>
            <person name="Yamaguchi K."/>
            <person name="Sugano A."/>
            <person name="Kohara Y."/>
            <person name="Fujiyama A."/>
            <person name="Anterola A."/>
            <person name="Aoki S."/>
            <person name="Ashton N."/>
            <person name="Barbazuk W.B."/>
            <person name="Barker E."/>
            <person name="Bennetzen J."/>
            <person name="Bezanilla M."/>
            <person name="Blankenship R."/>
            <person name="Cho S.H."/>
            <person name="Dutcher S."/>
            <person name="Estelle M."/>
            <person name="Fawcett J.A."/>
            <person name="Gundlach H."/>
            <person name="Hanada K."/>
            <person name="Heyl A."/>
            <person name="Hicks K.A."/>
            <person name="Hugh J."/>
            <person name="Lohr M."/>
            <person name="Mayer K."/>
            <person name="Melkozernov A."/>
            <person name="Murata T."/>
            <person name="Nelson D."/>
            <person name="Pils B."/>
            <person name="Prigge M."/>
            <person name="Reiss B."/>
            <person name="Renner T."/>
            <person name="Rombauts S."/>
            <person name="Rushton P."/>
            <person name="Sanderfoot A."/>
            <person name="Schween G."/>
            <person name="Shiu S.-H."/>
            <person name="Stueber K."/>
            <person name="Theodoulou F.L."/>
            <person name="Tu H."/>
            <person name="Van de Peer Y."/>
            <person name="Verrier P.J."/>
            <person name="Waters E."/>
            <person name="Wood A."/>
            <person name="Yang L."/>
            <person name="Cove D."/>
            <person name="Cuming A."/>
            <person name="Hasebe M."/>
            <person name="Lucas S."/>
            <person name="Mishler D.B."/>
            <person name="Reski R."/>
            <person name="Grigoriev I."/>
            <person name="Quatrano R.S."/>
            <person name="Boore J.L."/>
        </authorList>
    </citation>
    <scope>NUCLEOTIDE SEQUENCE [LARGE SCALE GENOMIC DNA]</scope>
    <source>
        <strain evidence="11 12">cv. Gransden 2004</strain>
    </source>
</reference>
<evidence type="ECO:0000259" key="9">
    <source>
        <dbReference type="Pfam" id="PF23387"/>
    </source>
</evidence>
<comment type="similarity">
    <text evidence="8">Belongs to the IFT172 family.</text>
</comment>
<evidence type="ECO:0000256" key="3">
    <source>
        <dbReference type="ARBA" id="ARBA00022574"/>
    </source>
</evidence>
<dbReference type="GO" id="GO:0030992">
    <property type="term" value="C:intraciliary transport particle B"/>
    <property type="evidence" value="ECO:0000318"/>
    <property type="project" value="GO_Central"/>
</dbReference>
<organism evidence="10">
    <name type="scientific">Physcomitrium patens</name>
    <name type="common">Spreading-leaved earth moss</name>
    <name type="synonym">Physcomitrella patens</name>
    <dbReference type="NCBI Taxonomy" id="3218"/>
    <lineage>
        <taxon>Eukaryota</taxon>
        <taxon>Viridiplantae</taxon>
        <taxon>Streptophyta</taxon>
        <taxon>Embryophyta</taxon>
        <taxon>Bryophyta</taxon>
        <taxon>Bryophytina</taxon>
        <taxon>Bryopsida</taxon>
        <taxon>Funariidae</taxon>
        <taxon>Funariales</taxon>
        <taxon>Funariaceae</taxon>
        <taxon>Physcomitrium</taxon>
    </lineage>
</organism>
<keyword evidence="4" id="KW-0677">Repeat</keyword>
<dbReference type="STRING" id="3218.A0A2K1IR65"/>
<dbReference type="GO" id="GO:0036064">
    <property type="term" value="C:ciliary basal body"/>
    <property type="evidence" value="ECO:0000318"/>
    <property type="project" value="GO_Central"/>
</dbReference>
<dbReference type="PANTHER" id="PTHR15722">
    <property type="entry name" value="IFT140/172-RELATED"/>
    <property type="match status" value="1"/>
</dbReference>
<dbReference type="InterPro" id="IPR011044">
    <property type="entry name" value="Quino_amine_DH_bsu"/>
</dbReference>
<gene>
    <name evidence="10" type="ORF">PHYPA_025892</name>
</gene>
<dbReference type="InterPro" id="IPR015943">
    <property type="entry name" value="WD40/YVTN_repeat-like_dom_sf"/>
</dbReference>
<evidence type="ECO:0000256" key="6">
    <source>
        <dbReference type="ARBA" id="ARBA00023069"/>
    </source>
</evidence>
<evidence type="ECO:0000313" key="11">
    <source>
        <dbReference type="EnsemblPlants" id="Pp3c21_8450V3.1"/>
    </source>
</evidence>
<accession>A0A2K1IR65</accession>
<dbReference type="GO" id="GO:0042073">
    <property type="term" value="P:intraciliary transport"/>
    <property type="evidence" value="ECO:0000318"/>
    <property type="project" value="GO_Central"/>
</dbReference>
<dbReference type="Proteomes" id="UP000006727">
    <property type="component" value="Chromosome 21"/>
</dbReference>
<evidence type="ECO:0000313" key="12">
    <source>
        <dbReference type="Proteomes" id="UP000006727"/>
    </source>
</evidence>
<sequence>MNLQYVQSLLPSCNTIAKVTALAWAPNSQKLAAVTLHRIVHLFDENGNLKDKFSTKPADPKGSKVYIVTAMVFSPDSTKLAVGQSDDIIFVYKLGVEWGDKKSICNKFQQTSQVVSIVWPNQHQNELVFGLMDGKVKAGQLRTNRAIVVYSHGGGTGGGTTTATGGGGSAAAVVSLACSPDGSTCIAAHLDGSIYKLGGVPSVLVWGESIVVSGSDCKVEFHDGNGGILQQFDYSTLPMVQEFSTACFNPSGDTVVLGSFNGFHVFSLTNQQGFWEDVGRIQVDNPYSISALAWKPDGSQLAVGGLCGNVDVFDACVRKERYKGTFEFTYVTKSQVIVKHLSSGTRIVIRSQYGWEILRINVYHVQYLIAHTSESLLIGNLETFKLSEVSWRGSGNEKFLVDNPSVCMIHNAGELSLVEYGCNEVLGTCRTEYLSPFLISVRLNDHLCRLSDPFNEDNKKIAYLIDLQTIRILDLVRHNFFTLILFHELHTEVLESFSNLSSIGVTAGTLNHDCKIDWLELNPHATHLLFRDKKQQLHLFNLLTQERITLLCFCSYVQWVPDSDVVVAQNRGNLYVWYSIKNPEQATIFPIKGEVEGIERAEGRTEVLVDEGSSAVGYVLDEALIEFGMALEALAYDRAIAILEPLKLAPETEAMWKQLAEAALYHKELAVAERCYAALGDVSKARYVHKVSQAKDEVVQEVGIDGLDHYIVRAKLALLQHEWKVAETLLLEHGQVGKAIQMYTECHRWEEAISVAESQNHPDYASLKQGHYEWLLQTAQEEEAGKLKEVDGDVIGAITLFLKGGLPGHAADCAGDFLEMLGKYERAKEAYKRGRAYRRAIDLTRRVFPGEVAALEEEWGGWLVSQNQVDAAINHFIEAGCIEKAIESAMASRQWTKAVQIVDAQDIKITIPFCERIARHFEAAKQYAEAEIFFVRAKLASEAVEMYIRANKWDAAHKVAAHHLSEPDAAALYLQRARQLEAVTHYTDAEKLYIEAQEPDLAIDMYNKARKFDHVIQLVSKYRQDALAETHLRIAQQLEREGCLRGAEMHYQGAQDWRSSVKMYTSNGLWEDALRVAKLFGGVPGSKQVAYAWAVSLGGDTGAQLLVKLGLVEQAIEYAMEAGAFEHAFDLCCVSLNHKLPEVQLKYAMFLEDEGRFRDAEDAFIKVGKPREAIDMYMHQQDWTAALRVADLCDPATISDVLVAQAQDMMKKEELQKAEALLIRAKRPDVAIIMYRDKMQWDDALRVAEYFLPSKVAEIHSDLAEYMQSQNGGEDSVESLLARGRALELSQNHSEAIDVYLQLDSSLLADFDKLQQVWSLAISLSKENVPERLLEVVSTVAGRLIEAELYEVAGELYEDINATKEATNMYIEAGLWEKARAIGASSGAPLQQHVDDLYKEHLIEKGDAAELVKLGHVSGAVEIYVQLGDWPKVHEVAALLGTDEEKNYSLRHAKECLQNGKCGEAIDVLSQHGVPLNCPAFELCSFAACKIISAVDSIPQIQFTMQKLREILFQIVSSLTLNRALCPEVLTELKRLLIIVNFVTLRYISVAQELQEMQAKLSISLLRYIGTIPADRAFYEAGMACKQLGWQNMAFVFLNRYLDIVEAIDGEDTSTIDNVNFEISDIPQDFPIPERHFLEDKQREEVRDWVIQLSMDQQIERALPTRSCEDCGSSIYVASLVCFVCKMESDMCCVTGYPVASEDRVTCKACKMPANKHNWNVYIHRCQTCPWCMVPQQPFY</sequence>
<keyword evidence="12" id="KW-1185">Reference proteome</keyword>
<dbReference type="InterPro" id="IPR036322">
    <property type="entry name" value="WD40_repeat_dom_sf"/>
</dbReference>
<dbReference type="PaxDb" id="3218-PP1S465_5V6.1"/>
<keyword evidence="3" id="KW-0853">WD repeat</keyword>
<dbReference type="Gramene" id="Pp3c21_8450V3.1">
    <property type="protein sequence ID" value="Pp3c21_8450V3.1"/>
    <property type="gene ID" value="Pp3c21_8450"/>
</dbReference>
<dbReference type="EnsemblPlants" id="Pp3c21_8450V3.2">
    <property type="protein sequence ID" value="Pp3c21_8450V3.2"/>
    <property type="gene ID" value="Pp3c21_8450"/>
</dbReference>
<dbReference type="Pfam" id="PF23387">
    <property type="entry name" value="TPR_IFT80_172"/>
    <property type="match status" value="1"/>
</dbReference>
<keyword evidence="5" id="KW-0802">TPR repeat</keyword>
<keyword evidence="2" id="KW-0217">Developmental protein</keyword>
<dbReference type="InParanoid" id="A0A2K1IR65"/>
<evidence type="ECO:0000256" key="1">
    <source>
        <dbReference type="ARBA" id="ARBA00004138"/>
    </source>
</evidence>
<evidence type="ECO:0000256" key="5">
    <source>
        <dbReference type="ARBA" id="ARBA00022803"/>
    </source>
</evidence>
<dbReference type="EnsemblPlants" id="Pp3c21_8450V3.1">
    <property type="protein sequence ID" value="Pp3c21_8450V3.1"/>
    <property type="gene ID" value="Pp3c21_8450"/>
</dbReference>
<dbReference type="SUPFAM" id="SSF50978">
    <property type="entry name" value="WD40 repeat-like"/>
    <property type="match status" value="1"/>
</dbReference>
<dbReference type="Gramene" id="Pp3c21_8450V3.2">
    <property type="protein sequence ID" value="Pp3c21_8450V3.2"/>
    <property type="gene ID" value="Pp3c21_8450"/>
</dbReference>
<dbReference type="Gene3D" id="2.130.10.10">
    <property type="entry name" value="YVTN repeat-like/Quinoprotein amine dehydrogenase"/>
    <property type="match status" value="2"/>
</dbReference>
<evidence type="ECO:0000256" key="8">
    <source>
        <dbReference type="ARBA" id="ARBA00038130"/>
    </source>
</evidence>
<protein>
    <recommendedName>
        <fullName evidence="9">IFT80/172/WDR35 TPR domain-containing protein</fullName>
    </recommendedName>
</protein>
<reference evidence="11" key="3">
    <citation type="submission" date="2020-12" db="UniProtKB">
        <authorList>
            <consortium name="EnsemblPlants"/>
        </authorList>
    </citation>
    <scope>IDENTIFICATION</scope>
</reference>
<evidence type="ECO:0000256" key="4">
    <source>
        <dbReference type="ARBA" id="ARBA00022737"/>
    </source>
</evidence>
<evidence type="ECO:0000256" key="2">
    <source>
        <dbReference type="ARBA" id="ARBA00022473"/>
    </source>
</evidence>
<dbReference type="InterPro" id="IPR001680">
    <property type="entry name" value="WD40_rpt"/>
</dbReference>
<evidence type="ECO:0000313" key="10">
    <source>
        <dbReference type="EMBL" id="PNR31769.1"/>
    </source>
</evidence>
<keyword evidence="6" id="KW-0969">Cilium</keyword>
<dbReference type="PANTHER" id="PTHR15722:SF2">
    <property type="entry name" value="INTRAFLAGELLAR TRANSPORT PROTEIN 172 HOMOLOG"/>
    <property type="match status" value="1"/>
</dbReference>
<feature type="domain" description="IFT80/172/WDR35 TPR" evidence="9">
    <location>
        <begin position="655"/>
        <end position="787"/>
    </location>
</feature>
<keyword evidence="7" id="KW-0966">Cell projection</keyword>
<dbReference type="InterPro" id="IPR056157">
    <property type="entry name" value="TPR_IFT80_172_dom"/>
</dbReference>